<reference evidence="4" key="3">
    <citation type="submission" date="2020-05" db="EMBL/GenBank/DDBJ databases">
        <title>Electrophorus electricus (electric eel) genome, fEleEle1, primary haplotype.</title>
        <authorList>
            <person name="Myers G."/>
            <person name="Meyer A."/>
            <person name="Fedrigo O."/>
            <person name="Formenti G."/>
            <person name="Rhie A."/>
            <person name="Tracey A."/>
            <person name="Sims Y."/>
            <person name="Jarvis E.D."/>
        </authorList>
    </citation>
    <scope>NUCLEOTIDE SEQUENCE [LARGE SCALE GENOMIC DNA]</scope>
</reference>
<feature type="domain" description="SUEL-type lectin" evidence="3">
    <location>
        <begin position="15"/>
        <end position="90"/>
    </location>
</feature>
<evidence type="ECO:0000259" key="3">
    <source>
        <dbReference type="PROSITE" id="PS50228"/>
    </source>
</evidence>
<reference evidence="4" key="5">
    <citation type="submission" date="2025-09" db="UniProtKB">
        <authorList>
            <consortium name="Ensembl"/>
        </authorList>
    </citation>
    <scope>IDENTIFICATION</scope>
</reference>
<dbReference type="InterPro" id="IPR000922">
    <property type="entry name" value="Lectin_gal-bd_dom"/>
</dbReference>
<evidence type="ECO:0000256" key="2">
    <source>
        <dbReference type="ARBA" id="ARBA00022737"/>
    </source>
</evidence>
<dbReference type="Ensembl" id="ENSEEET00000028605.2">
    <property type="protein sequence ID" value="ENSEEEP00000028279.2"/>
    <property type="gene ID" value="ENSEEEG00000013591.2"/>
</dbReference>
<dbReference type="Gene3D" id="2.60.120.740">
    <property type="match status" value="2"/>
</dbReference>
<keyword evidence="1" id="KW-0430">Lectin</keyword>
<protein>
    <recommendedName>
        <fullName evidence="3">SUEL-type lectin domain-containing protein</fullName>
    </recommendedName>
</protein>
<dbReference type="InterPro" id="IPR043159">
    <property type="entry name" value="Lectin_gal-bd_sf"/>
</dbReference>
<name>A0A4W4FTH0_ELEEL</name>
<dbReference type="Proteomes" id="UP000314983">
    <property type="component" value="Chromosome 4"/>
</dbReference>
<dbReference type="STRING" id="8005.ENSEEEP00000028279"/>
<accession>A0A4W4FTH0</accession>
<keyword evidence="2" id="KW-0677">Repeat</keyword>
<dbReference type="PROSITE" id="PS50228">
    <property type="entry name" value="SUEL_LECTIN"/>
    <property type="match status" value="2"/>
</dbReference>
<evidence type="ECO:0000313" key="4">
    <source>
        <dbReference type="Ensembl" id="ENSEEEP00000028279.2"/>
    </source>
</evidence>
<reference evidence="5" key="2">
    <citation type="journal article" date="2017" name="Sci. Adv.">
        <title>A tail of two voltages: Proteomic comparison of the three electric organs of the electric eel.</title>
        <authorList>
            <person name="Traeger L.L."/>
            <person name="Sabat G."/>
            <person name="Barrett-Wilt G.A."/>
            <person name="Wells G.B."/>
            <person name="Sussman M.R."/>
        </authorList>
    </citation>
    <scope>NUCLEOTIDE SEQUENCE [LARGE SCALE GENOMIC DNA]</scope>
</reference>
<evidence type="ECO:0000256" key="1">
    <source>
        <dbReference type="ARBA" id="ARBA00022734"/>
    </source>
</evidence>
<keyword evidence="5" id="KW-1185">Reference proteome</keyword>
<proteinExistence type="predicted"/>
<reference evidence="4" key="4">
    <citation type="submission" date="2025-08" db="UniProtKB">
        <authorList>
            <consortium name="Ensembl"/>
        </authorList>
    </citation>
    <scope>IDENTIFICATION</scope>
</reference>
<dbReference type="GeneTree" id="ENSGT00940000154285"/>
<gene>
    <name evidence="4" type="primary">LOC113588924</name>
</gene>
<dbReference type="AlphaFoldDB" id="A0A4W4FTH0"/>
<dbReference type="PANTHER" id="PTHR46780">
    <property type="entry name" value="PROTEIN EVA-1"/>
    <property type="match status" value="1"/>
</dbReference>
<evidence type="ECO:0000313" key="5">
    <source>
        <dbReference type="Proteomes" id="UP000314983"/>
    </source>
</evidence>
<sequence>MCFFALDTSLTCENGVTTLSCGNGKIIIHSAKYGRTDSTTCSYQRSPSELSNTKCNTCSQSNCSVQASSNIFSDPCDGTYKYLNISYSCICPGIREYTVPDSSTSLNKCDLNISIISANYGRTNSTTCSAGRPANEVANTNCYASSSLSTVITWCQGHKSCVVKASASTFTDPCQGTFKYLNVTYVCVNCKCLYVHPFILDISPTERHEGLCLFLYYTVIKRRLTLYGLCSSSTGYAPTSFTPNILHPDSASDRGKLSILNHKH</sequence>
<organism evidence="4 5">
    <name type="scientific">Electrophorus electricus</name>
    <name type="common">Electric eel</name>
    <name type="synonym">Gymnotus electricus</name>
    <dbReference type="NCBI Taxonomy" id="8005"/>
    <lineage>
        <taxon>Eukaryota</taxon>
        <taxon>Metazoa</taxon>
        <taxon>Chordata</taxon>
        <taxon>Craniata</taxon>
        <taxon>Vertebrata</taxon>
        <taxon>Euteleostomi</taxon>
        <taxon>Actinopterygii</taxon>
        <taxon>Neopterygii</taxon>
        <taxon>Teleostei</taxon>
        <taxon>Ostariophysi</taxon>
        <taxon>Gymnotiformes</taxon>
        <taxon>Gymnotoidei</taxon>
        <taxon>Gymnotidae</taxon>
        <taxon>Electrophorus</taxon>
    </lineage>
</organism>
<dbReference type="GO" id="GO:0030246">
    <property type="term" value="F:carbohydrate binding"/>
    <property type="evidence" value="ECO:0007669"/>
    <property type="project" value="UniProtKB-KW"/>
</dbReference>
<feature type="domain" description="SUEL-type lectin" evidence="3">
    <location>
        <begin position="113"/>
        <end position="188"/>
    </location>
</feature>
<dbReference type="Pfam" id="PF02140">
    <property type="entry name" value="SUEL_Lectin"/>
    <property type="match status" value="2"/>
</dbReference>
<reference evidence="5" key="1">
    <citation type="journal article" date="2014" name="Science">
        <title>Nonhuman genetics. Genomic basis for the convergent evolution of electric organs.</title>
        <authorList>
            <person name="Gallant J.R."/>
            <person name="Traeger L.L."/>
            <person name="Volkening J.D."/>
            <person name="Moffett H."/>
            <person name="Chen P.H."/>
            <person name="Novina C.D."/>
            <person name="Phillips G.N.Jr."/>
            <person name="Anand R."/>
            <person name="Wells G.B."/>
            <person name="Pinch M."/>
            <person name="Guth R."/>
            <person name="Unguez G.A."/>
            <person name="Albert J.S."/>
            <person name="Zakon H.H."/>
            <person name="Samanta M.P."/>
            <person name="Sussman M.R."/>
        </authorList>
    </citation>
    <scope>NUCLEOTIDE SEQUENCE [LARGE SCALE GENOMIC DNA]</scope>
</reference>